<dbReference type="InterPro" id="IPR047107">
    <property type="entry name" value="DNA-dir_RNA_pol1_lsu_C"/>
</dbReference>
<name>A8XYH3_CAEBR</name>
<dbReference type="InterPro" id="IPR015699">
    <property type="entry name" value="DNA-dir_RNA_pol1_lsu_N"/>
</dbReference>
<dbReference type="CDD" id="cd01435">
    <property type="entry name" value="RNAP_I_RPA1_N"/>
    <property type="match status" value="1"/>
</dbReference>
<feature type="compositionally biased region" description="Acidic residues" evidence="12">
    <location>
        <begin position="1466"/>
        <end position="1475"/>
    </location>
</feature>
<dbReference type="PANTHER" id="PTHR19376">
    <property type="entry name" value="DNA-DIRECTED RNA POLYMERASE"/>
    <property type="match status" value="1"/>
</dbReference>
<evidence type="ECO:0000256" key="2">
    <source>
        <dbReference type="ARBA" id="ARBA00006460"/>
    </source>
</evidence>
<gene>
    <name evidence="16" type="primary">rpoa-1</name>
    <name evidence="14 16" type="ORF">CBG20734</name>
    <name evidence="14" type="ORF">CBG_20734</name>
</gene>
<evidence type="ECO:0000313" key="15">
    <source>
        <dbReference type="Proteomes" id="UP000008549"/>
    </source>
</evidence>
<protein>
    <recommendedName>
        <fullName evidence="11">DNA-directed RNA polymerase subunit</fullName>
        <ecNumber evidence="11">2.7.7.6</ecNumber>
    </recommendedName>
</protein>
<sequence length="1764" mass="199090">MDFFVKNGEEPYMQFSNFKLRNYFPHEIDKLSVLKVIQTKTFDEVGHPIEGGLYDPVLGPDNIRDNCRTCNQYERHCPGHMGHIQLAVPVFNPLLFQFTYNVSFMKVISKSYISILQLLKGSCVHCHRLTCKGDGVNARMLLAQLRCFELGVEHVAFDLEAILRDKITNADLLDDDDSKAFNDVDTCIVQLANKPLSELTQFKAMPTKNSVQLKKDLITDFLRGHLFKRLQKCPLCKNRNGILRNDGARSILIDFTGSRGKSKKALIIGDDGYNEESSTDEDEKKDDKKGVEANVNVVDMTENSLDIQMKSVKNGECDKLAWRGAEVREHFRALFKNDGKLLLKLFPMLVDELNGEDMICPLDGLFLERILVPPKKFRPIRMFKGAQYEDPQTMNLRKVLEATETISAISLIMKGDNSSELIQLVKDRVRGKTINAQMHDAYLQLQLRANAIFDQDLNKGDRDSIAGIKQILEKKQGLFRMHMMGKRVNFACRSVITPDPYLDIDEIGIPDIFAKKLTFTEPVNAFNIKEMKELLHRGPHQHPGANFFVEPSGKKTMLGDKPDEVKRRKLMAKTLNAATTTSLRQTPKVLRHMRNGDMIMMNRQPSLHKPSIMGHRARVLTGQRALRMNYAPCKAYNADFDGDEMNGHLVQSHIAQTEVREIANVGSNFLVPKDATPLLGLIQDHVVSGVLLTLRDRFLNKEDFMHLVLASFAQYSKRIEIPPPTILYPKRLWTGKQVVSTIVKNCIPEGKPLINLDGKAKTPLSCWIVPGFKQPDFDMSESHVVFRKGELLVGVLDKAHFGATQFGLAHCAFELYGHRCGVQLLSCFSRLFTTYLQVCFKNNNQRLHIYFQFHGFTLGVADILVVKEADGKRKDAVMESRTIGNQVVKTAFGLPDSATPAEIKRTLAATYCNPRGQGTDVKMLDFGMKQGIAKYNDAITKACVPTGLLRLFPQNALQLMIQSGAKGSAVNAIQISGCLGQIELEGKRMAVTVAGRTLPSFRCFDPSPRAGGYIDQRFLTGMNPQELFFHTMAGREGLIDTAVKTSRSGYLQRCIIKHLEGIRVHYDSTVRDHDGSVIQFRYGEDGMDTTKVTFLNKKTMPFLEDNLEAVTLASKPEGVNDNEFGINDTEKRYRKIMKWKKKAPKTGKKSYFSAFTNFSAEHAGLDKKRILAMWFELSLEERAAYEKGIPKKCPEAVDERYNPSCKLGALPEKMLDEIEGFCTKSKEEPNDILKRTLFWKGMRSLADPGENVGLLAAQSIGEPSTQMTLNTFHFAGRGEMNVTLGIPRLREILMTASKSIATPSASIAVIAGTPRERIDTIKRELDRVYLKQLLKNFSMEEKITLTQNQSTRRYHLRIEILAAEKREQGARHLKRSKIMDEIEKRFILRVSHAIKKKYLDITDYQQMSHRTMRQGNIAAGIDTQRGKSRGLQGPDNGDSSDEEAEGGREADAAEARLHQRHRDEAADYEGEDEERVEVRERDDEPMDSDTEDVKNEEDDENKNDKKDPMVNSSRIQAVQRLSDNISSYTYDVKSNKWCEVVFELPLRNKTKMDVSSIVERFVSACFSLKIEVDQFIVHQTPGIERCVETTEQKNGKETIILQTQGVNLAAFFKHADVLDVNSVYSNDLNLILENYGVEACAKAITTEMNNVFAVYGIEVSKRHLSLTADYMTFTGQIQPFNRGAMSSSSSPLQKMTFETTMAFLREALLQGEEDNVNSPSARIVMGALPRGGTGSFDLILDTKMQSEREEDEAARAKKRVSKKF</sequence>
<evidence type="ECO:0000256" key="3">
    <source>
        <dbReference type="ARBA" id="ARBA00022478"/>
    </source>
</evidence>
<keyword evidence="6" id="KW-0479">Metal-binding</keyword>
<dbReference type="Gene3D" id="1.10.150.390">
    <property type="match status" value="1"/>
</dbReference>
<dbReference type="InterPro" id="IPR006592">
    <property type="entry name" value="RNA_pol_N"/>
</dbReference>
<keyword evidence="3 11" id="KW-0240">DNA-directed RNA polymerase</keyword>
<dbReference type="FunFam" id="4.10.860.120:FF:000017">
    <property type="entry name" value="DNA-directed RNA polymerase subunit"/>
    <property type="match status" value="1"/>
</dbReference>
<dbReference type="Pfam" id="PF05000">
    <property type="entry name" value="RNA_pol_Rpb1_4"/>
    <property type="match status" value="1"/>
</dbReference>
<evidence type="ECO:0000256" key="10">
    <source>
        <dbReference type="ARBA" id="ARBA00023242"/>
    </source>
</evidence>
<dbReference type="FunFam" id="1.10.150.390:FF:000005">
    <property type="entry name" value="DNA-directed RNA polymerase subunit"/>
    <property type="match status" value="1"/>
</dbReference>
<dbReference type="InterPro" id="IPR045867">
    <property type="entry name" value="DNA-dir_RpoC_beta_prime"/>
</dbReference>
<dbReference type="GO" id="GO:0003899">
    <property type="term" value="F:DNA-directed RNA polymerase activity"/>
    <property type="evidence" value="ECO:0007669"/>
    <property type="project" value="UniProtKB-EC"/>
</dbReference>
<keyword evidence="7" id="KW-0862">Zinc</keyword>
<comment type="catalytic activity">
    <reaction evidence="11">
        <text>RNA(n) + a ribonucleoside 5'-triphosphate = RNA(n+1) + diphosphate</text>
        <dbReference type="Rhea" id="RHEA:21248"/>
        <dbReference type="Rhea" id="RHEA-COMP:14527"/>
        <dbReference type="Rhea" id="RHEA-COMP:17342"/>
        <dbReference type="ChEBI" id="CHEBI:33019"/>
        <dbReference type="ChEBI" id="CHEBI:61557"/>
        <dbReference type="ChEBI" id="CHEBI:140395"/>
        <dbReference type="EC" id="2.7.7.6"/>
    </reaction>
</comment>
<evidence type="ECO:0000256" key="6">
    <source>
        <dbReference type="ARBA" id="ARBA00022723"/>
    </source>
</evidence>
<dbReference type="Proteomes" id="UP000008549">
    <property type="component" value="Unassembled WGS sequence"/>
</dbReference>
<dbReference type="SUPFAM" id="SSF64484">
    <property type="entry name" value="beta and beta-prime subunits of DNA dependent RNA-polymerase"/>
    <property type="match status" value="1"/>
</dbReference>
<dbReference type="SMART" id="SM00663">
    <property type="entry name" value="RPOLA_N"/>
    <property type="match status" value="1"/>
</dbReference>
<dbReference type="GO" id="GO:0042790">
    <property type="term" value="P:nucleolar large rRNA transcription by RNA polymerase I"/>
    <property type="evidence" value="ECO:0000318"/>
    <property type="project" value="GO_Central"/>
</dbReference>
<dbReference type="InterPro" id="IPR007080">
    <property type="entry name" value="RNA_pol_Rpb1_1"/>
</dbReference>
<dbReference type="eggNOG" id="KOG0262">
    <property type="taxonomic scope" value="Eukaryota"/>
</dbReference>
<comment type="function">
    <text evidence="11">DNA-dependent RNA polymerase catalyzes the transcription of DNA into RNA using the four ribonucleoside triphosphates as substrates.</text>
</comment>
<dbReference type="InterPro" id="IPR042102">
    <property type="entry name" value="RNA_pol_Rpb1_3_sf"/>
</dbReference>
<dbReference type="FunCoup" id="A8XYH3">
    <property type="interactions" value="2412"/>
</dbReference>
<dbReference type="STRING" id="6238.A8XYH3"/>
<evidence type="ECO:0000313" key="16">
    <source>
        <dbReference type="WormBase" id="CBG20734a"/>
    </source>
</evidence>
<dbReference type="FunFam" id="1.10.274.100:FF:000014">
    <property type="entry name" value="DNA-directed RNA polymerase subunit"/>
    <property type="match status" value="1"/>
</dbReference>
<keyword evidence="4 11" id="KW-0808">Transferase</keyword>
<dbReference type="InterPro" id="IPR038120">
    <property type="entry name" value="Rpb1_funnel_sf"/>
</dbReference>
<reference evidence="14 15" key="2">
    <citation type="journal article" date="2011" name="PLoS Genet.">
        <title>Caenorhabditis briggsae recombinant inbred line genotypes reveal inter-strain incompatibility and the evolution of recombination.</title>
        <authorList>
            <person name="Ross J.A."/>
            <person name="Koboldt D.C."/>
            <person name="Staisch J.E."/>
            <person name="Chamberlin H.M."/>
            <person name="Gupta B.P."/>
            <person name="Miller R.D."/>
            <person name="Baird S.E."/>
            <person name="Haag E.S."/>
        </authorList>
    </citation>
    <scope>NUCLEOTIDE SEQUENCE [LARGE SCALE GENOMIC DNA]</scope>
    <source>
        <strain evidence="14 15">AF16</strain>
    </source>
</reference>
<feature type="domain" description="RNA polymerase N-terminal" evidence="13">
    <location>
        <begin position="363"/>
        <end position="693"/>
    </location>
</feature>
<dbReference type="HOGENOM" id="CLU_000487_2_2_1"/>
<comment type="subcellular location">
    <subcellularLocation>
        <location evidence="1">Nucleus</location>
    </subcellularLocation>
</comment>
<dbReference type="Gene3D" id="3.30.1490.180">
    <property type="entry name" value="RNA polymerase ii"/>
    <property type="match status" value="1"/>
</dbReference>
<dbReference type="EMBL" id="HE600928">
    <property type="protein sequence ID" value="CAP37690.2"/>
    <property type="molecule type" value="Genomic_DNA"/>
</dbReference>
<dbReference type="GO" id="GO:0046872">
    <property type="term" value="F:metal ion binding"/>
    <property type="evidence" value="ECO:0007669"/>
    <property type="project" value="UniProtKB-KW"/>
</dbReference>
<evidence type="ECO:0000256" key="4">
    <source>
        <dbReference type="ARBA" id="ARBA00022679"/>
    </source>
</evidence>
<evidence type="ECO:0000256" key="7">
    <source>
        <dbReference type="ARBA" id="ARBA00022833"/>
    </source>
</evidence>
<feature type="region of interest" description="Disordered" evidence="12">
    <location>
        <begin position="1744"/>
        <end position="1764"/>
    </location>
</feature>
<dbReference type="Gene3D" id="3.30.70.2850">
    <property type="match status" value="1"/>
</dbReference>
<feature type="region of interest" description="Disordered" evidence="12">
    <location>
        <begin position="1419"/>
        <end position="1515"/>
    </location>
</feature>
<dbReference type="OMA" id="NREDYQQ"/>
<keyword evidence="10" id="KW-0539">Nucleus</keyword>
<dbReference type="Gene3D" id="1.10.132.30">
    <property type="match status" value="1"/>
</dbReference>
<evidence type="ECO:0000256" key="9">
    <source>
        <dbReference type="ARBA" id="ARBA00023163"/>
    </source>
</evidence>
<dbReference type="Gene3D" id="6.10.250.2940">
    <property type="match status" value="1"/>
</dbReference>
<dbReference type="FunFam" id="3.30.70.2850:FF:000010">
    <property type="entry name" value="DNA-directed RNA polymerase subunit"/>
    <property type="match status" value="1"/>
</dbReference>
<keyword evidence="9 11" id="KW-0804">Transcription</keyword>
<proteinExistence type="inferred from homology"/>
<evidence type="ECO:0000256" key="5">
    <source>
        <dbReference type="ARBA" id="ARBA00022695"/>
    </source>
</evidence>
<dbReference type="CDD" id="cd02735">
    <property type="entry name" value="RNAP_I_Rpa1_C"/>
    <property type="match status" value="1"/>
</dbReference>
<dbReference type="Pfam" id="PF04983">
    <property type="entry name" value="RNA_pol_Rpb1_3"/>
    <property type="match status" value="1"/>
</dbReference>
<dbReference type="InterPro" id="IPR044893">
    <property type="entry name" value="RNA_pol_Rpb1_clamp_domain"/>
</dbReference>
<feature type="compositionally biased region" description="Basic and acidic residues" evidence="12">
    <location>
        <begin position="1445"/>
        <end position="1465"/>
    </location>
</feature>
<keyword evidence="5 11" id="KW-0548">Nucleotidyltransferase</keyword>
<dbReference type="InterPro" id="IPR007066">
    <property type="entry name" value="RNA_pol_Rpb1_3"/>
</dbReference>
<dbReference type="Pfam" id="PF04997">
    <property type="entry name" value="RNA_pol_Rpb1_1"/>
    <property type="match status" value="1"/>
</dbReference>
<dbReference type="EC" id="2.7.7.6" evidence="11"/>
<comment type="similarity">
    <text evidence="2 11">Belongs to the RNA polymerase beta' chain family.</text>
</comment>
<dbReference type="Pfam" id="PF04998">
    <property type="entry name" value="RNA_pol_Rpb1_5"/>
    <property type="match status" value="1"/>
</dbReference>
<evidence type="ECO:0000259" key="13">
    <source>
        <dbReference type="SMART" id="SM00663"/>
    </source>
</evidence>
<dbReference type="Gene3D" id="2.40.40.20">
    <property type="match status" value="1"/>
</dbReference>
<dbReference type="Gene3D" id="6.20.50.80">
    <property type="match status" value="1"/>
</dbReference>
<evidence type="ECO:0000313" key="14">
    <source>
        <dbReference type="EMBL" id="CAP37690.2"/>
    </source>
</evidence>
<dbReference type="Gene3D" id="4.10.860.120">
    <property type="entry name" value="RNA polymerase II, clamp domain"/>
    <property type="match status" value="1"/>
</dbReference>
<dbReference type="InterPro" id="IPR007081">
    <property type="entry name" value="RNA_pol_Rpb1_5"/>
</dbReference>
<evidence type="ECO:0000256" key="8">
    <source>
        <dbReference type="ARBA" id="ARBA00022842"/>
    </source>
</evidence>
<organism evidence="14 15">
    <name type="scientific">Caenorhabditis briggsae</name>
    <dbReference type="NCBI Taxonomy" id="6238"/>
    <lineage>
        <taxon>Eukaryota</taxon>
        <taxon>Metazoa</taxon>
        <taxon>Ecdysozoa</taxon>
        <taxon>Nematoda</taxon>
        <taxon>Chromadorea</taxon>
        <taxon>Rhabditida</taxon>
        <taxon>Rhabditina</taxon>
        <taxon>Rhabditomorpha</taxon>
        <taxon>Rhabditoidea</taxon>
        <taxon>Rhabditidae</taxon>
        <taxon>Peloderinae</taxon>
        <taxon>Caenorhabditis</taxon>
    </lineage>
</organism>
<evidence type="ECO:0000256" key="12">
    <source>
        <dbReference type="SAM" id="MobiDB-lite"/>
    </source>
</evidence>
<evidence type="ECO:0000256" key="1">
    <source>
        <dbReference type="ARBA" id="ARBA00004123"/>
    </source>
</evidence>
<dbReference type="GO" id="GO:0003677">
    <property type="term" value="F:DNA binding"/>
    <property type="evidence" value="ECO:0007669"/>
    <property type="project" value="InterPro"/>
</dbReference>
<feature type="compositionally biased region" description="Acidic residues" evidence="12">
    <location>
        <begin position="1483"/>
        <end position="1501"/>
    </location>
</feature>
<dbReference type="InterPro" id="IPR000722">
    <property type="entry name" value="RNA_pol_asu"/>
</dbReference>
<dbReference type="GO" id="GO:0005736">
    <property type="term" value="C:RNA polymerase I complex"/>
    <property type="evidence" value="ECO:0000318"/>
    <property type="project" value="GO_Central"/>
</dbReference>
<keyword evidence="15" id="KW-1185">Reference proteome</keyword>
<dbReference type="Pfam" id="PF00623">
    <property type="entry name" value="RNA_pol_Rpb1_2"/>
    <property type="match status" value="1"/>
</dbReference>
<evidence type="ECO:0000256" key="11">
    <source>
        <dbReference type="RuleBase" id="RU004279"/>
    </source>
</evidence>
<keyword evidence="8" id="KW-0460">Magnesium</keyword>
<accession>A8XYH3</accession>
<dbReference type="FunFam" id="2.40.40.20:FF:000019">
    <property type="entry name" value="DNA-directed RNA polymerase II subunit RPB1"/>
    <property type="match status" value="1"/>
</dbReference>
<dbReference type="InParanoid" id="A8XYH3"/>
<dbReference type="WormBase" id="CBG20734a">
    <property type="protein sequence ID" value="CBP11563"/>
    <property type="gene ID" value="WBGene00039661"/>
    <property type="gene designation" value="Cbr-rpoa-1"/>
</dbReference>
<reference evidence="14 15" key="1">
    <citation type="journal article" date="2003" name="PLoS Biol.">
        <title>The genome sequence of Caenorhabditis briggsae: a platform for comparative genomics.</title>
        <authorList>
            <person name="Stein L.D."/>
            <person name="Bao Z."/>
            <person name="Blasiar D."/>
            <person name="Blumenthal T."/>
            <person name="Brent M.R."/>
            <person name="Chen N."/>
            <person name="Chinwalla A."/>
            <person name="Clarke L."/>
            <person name="Clee C."/>
            <person name="Coghlan A."/>
            <person name="Coulson A."/>
            <person name="D'Eustachio P."/>
            <person name="Fitch D.H."/>
            <person name="Fulton L.A."/>
            <person name="Fulton R.E."/>
            <person name="Griffiths-Jones S."/>
            <person name="Harris T.W."/>
            <person name="Hillier L.W."/>
            <person name="Kamath R."/>
            <person name="Kuwabara P.E."/>
            <person name="Mardis E.R."/>
            <person name="Marra M.A."/>
            <person name="Miner T.L."/>
            <person name="Minx P."/>
            <person name="Mullikin J.C."/>
            <person name="Plumb R.W."/>
            <person name="Rogers J."/>
            <person name="Schein J.E."/>
            <person name="Sohrmann M."/>
            <person name="Spieth J."/>
            <person name="Stajich J.E."/>
            <person name="Wei C."/>
            <person name="Willey D."/>
            <person name="Wilson R.K."/>
            <person name="Durbin R."/>
            <person name="Waterston R.H."/>
        </authorList>
    </citation>
    <scope>NUCLEOTIDE SEQUENCE [LARGE SCALE GENOMIC DNA]</scope>
    <source>
        <strain evidence="14 15">AF16</strain>
    </source>
</reference>
<dbReference type="PANTHER" id="PTHR19376:SF11">
    <property type="entry name" value="DNA-DIRECTED RNA POLYMERASE I SUBUNIT RPA1"/>
    <property type="match status" value="1"/>
</dbReference>
<dbReference type="InterPro" id="IPR007083">
    <property type="entry name" value="RNA_pol_Rpb1_4"/>
</dbReference>
<dbReference type="Gene3D" id="1.10.274.100">
    <property type="entry name" value="RNA polymerase Rpb1, domain 3"/>
    <property type="match status" value="1"/>
</dbReference>